<dbReference type="InterPro" id="IPR013783">
    <property type="entry name" value="Ig-like_fold"/>
</dbReference>
<dbReference type="InterPro" id="IPR013162">
    <property type="entry name" value="CD80_C2-set"/>
</dbReference>
<evidence type="ECO:0000256" key="1">
    <source>
        <dbReference type="ARBA" id="ARBA00004479"/>
    </source>
</evidence>
<reference evidence="10" key="1">
    <citation type="journal article" date="2010" name="Science">
        <title>Plasticity of animal genome architecture unmasked by rapid evolution of a pelagic tunicate.</title>
        <authorList>
            <person name="Denoeud F."/>
            <person name="Henriet S."/>
            <person name="Mungpakdee S."/>
            <person name="Aury J.M."/>
            <person name="Da Silva C."/>
            <person name="Brinkmann H."/>
            <person name="Mikhaleva J."/>
            <person name="Olsen L.C."/>
            <person name="Jubin C."/>
            <person name="Canestro C."/>
            <person name="Bouquet J.M."/>
            <person name="Danks G."/>
            <person name="Poulain J."/>
            <person name="Campsteijn C."/>
            <person name="Adamski M."/>
            <person name="Cross I."/>
            <person name="Yadetie F."/>
            <person name="Muffato M."/>
            <person name="Louis A."/>
            <person name="Butcher S."/>
            <person name="Tsagkogeorga G."/>
            <person name="Konrad A."/>
            <person name="Singh S."/>
            <person name="Jensen M.F."/>
            <person name="Cong E.H."/>
            <person name="Eikeseth-Otteraa H."/>
            <person name="Noel B."/>
            <person name="Anthouard V."/>
            <person name="Porcel B.M."/>
            <person name="Kachouri-Lafond R."/>
            <person name="Nishino A."/>
            <person name="Ugolini M."/>
            <person name="Chourrout P."/>
            <person name="Nishida H."/>
            <person name="Aasland R."/>
            <person name="Huzurbazar S."/>
            <person name="Westhof E."/>
            <person name="Delsuc F."/>
            <person name="Lehrach H."/>
            <person name="Reinhardt R."/>
            <person name="Weissenbach J."/>
            <person name="Roy S.W."/>
            <person name="Artiguenave F."/>
            <person name="Postlethwait J.H."/>
            <person name="Manak J.R."/>
            <person name="Thompson E.M."/>
            <person name="Jaillon O."/>
            <person name="Du Pasquier L."/>
            <person name="Boudinot P."/>
            <person name="Liberles D.A."/>
            <person name="Volff J.N."/>
            <person name="Philippe H."/>
            <person name="Lenhard B."/>
            <person name="Roest Crollius H."/>
            <person name="Wincker P."/>
            <person name="Chourrout D."/>
        </authorList>
    </citation>
    <scope>NUCLEOTIDE SEQUENCE [LARGE SCALE GENOMIC DNA]</scope>
</reference>
<feature type="compositionally biased region" description="Low complexity" evidence="6">
    <location>
        <begin position="1126"/>
        <end position="1143"/>
    </location>
</feature>
<dbReference type="SUPFAM" id="SSF48726">
    <property type="entry name" value="Immunoglobulin"/>
    <property type="match status" value="2"/>
</dbReference>
<dbReference type="InterPro" id="IPR007110">
    <property type="entry name" value="Ig-like_dom"/>
</dbReference>
<comment type="subcellular location">
    <subcellularLocation>
        <location evidence="1">Membrane</location>
        <topology evidence="1">Single-pass type I membrane protein</topology>
    </subcellularLocation>
</comment>
<dbReference type="OrthoDB" id="5982258at2759"/>
<evidence type="ECO:0000313" key="11">
    <source>
        <dbReference type="Proteomes" id="UP000001307"/>
    </source>
</evidence>
<keyword evidence="8" id="KW-0732">Signal</keyword>
<dbReference type="EMBL" id="FN653015">
    <property type="protein sequence ID" value="CBY20167.1"/>
    <property type="molecule type" value="Genomic_DNA"/>
</dbReference>
<proteinExistence type="predicted"/>
<feature type="transmembrane region" description="Helical" evidence="7">
    <location>
        <begin position="972"/>
        <end position="995"/>
    </location>
</feature>
<organism evidence="10">
    <name type="scientific">Oikopleura dioica</name>
    <name type="common">Tunicate</name>
    <dbReference type="NCBI Taxonomy" id="34765"/>
    <lineage>
        <taxon>Eukaryota</taxon>
        <taxon>Metazoa</taxon>
        <taxon>Chordata</taxon>
        <taxon>Tunicata</taxon>
        <taxon>Appendicularia</taxon>
        <taxon>Copelata</taxon>
        <taxon>Oikopleuridae</taxon>
        <taxon>Oikopleura</taxon>
    </lineage>
</organism>
<dbReference type="Proteomes" id="UP000001307">
    <property type="component" value="Unassembled WGS sequence"/>
</dbReference>
<dbReference type="InterPro" id="IPR003961">
    <property type="entry name" value="FN3_dom"/>
</dbReference>
<protein>
    <recommendedName>
        <fullName evidence="9">Ig-like domain-containing protein</fullName>
    </recommendedName>
</protein>
<dbReference type="Pfam" id="PF08205">
    <property type="entry name" value="C2-set_2"/>
    <property type="match status" value="1"/>
</dbReference>
<dbReference type="Gene3D" id="2.60.40.10">
    <property type="entry name" value="Immunoglobulins"/>
    <property type="match status" value="4"/>
</dbReference>
<dbReference type="GO" id="GO:0050839">
    <property type="term" value="F:cell adhesion molecule binding"/>
    <property type="evidence" value="ECO:0007669"/>
    <property type="project" value="TreeGrafter"/>
</dbReference>
<dbReference type="SMART" id="SM00060">
    <property type="entry name" value="FN3"/>
    <property type="match status" value="1"/>
</dbReference>
<dbReference type="InterPro" id="IPR036116">
    <property type="entry name" value="FN3_sf"/>
</dbReference>
<feature type="region of interest" description="Disordered" evidence="6">
    <location>
        <begin position="1004"/>
        <end position="1023"/>
    </location>
</feature>
<feature type="domain" description="Ig-like" evidence="9">
    <location>
        <begin position="236"/>
        <end position="316"/>
    </location>
</feature>
<evidence type="ECO:0000313" key="10">
    <source>
        <dbReference type="EMBL" id="CBY20167.1"/>
    </source>
</evidence>
<feature type="domain" description="Ig-like" evidence="9">
    <location>
        <begin position="16"/>
        <end position="120"/>
    </location>
</feature>
<accession>E4WQT4</accession>
<keyword evidence="3" id="KW-1015">Disulfide bond</keyword>
<dbReference type="CDD" id="cd00063">
    <property type="entry name" value="FN3"/>
    <property type="match status" value="1"/>
</dbReference>
<evidence type="ECO:0000256" key="7">
    <source>
        <dbReference type="SAM" id="Phobius"/>
    </source>
</evidence>
<dbReference type="PANTHER" id="PTHR11640:SF155">
    <property type="entry name" value="IG-LIKE DOMAIN-CONTAINING PROTEIN"/>
    <property type="match status" value="1"/>
</dbReference>
<keyword evidence="7" id="KW-0812">Transmembrane</keyword>
<dbReference type="PROSITE" id="PS50835">
    <property type="entry name" value="IG_LIKE"/>
    <property type="match status" value="3"/>
</dbReference>
<gene>
    <name evidence="10" type="ORF">GSOID_T00000152001</name>
</gene>
<dbReference type="InParanoid" id="E4WQT4"/>
<evidence type="ECO:0000256" key="5">
    <source>
        <dbReference type="ARBA" id="ARBA00023319"/>
    </source>
</evidence>
<evidence type="ECO:0000256" key="6">
    <source>
        <dbReference type="SAM" id="MobiDB-lite"/>
    </source>
</evidence>
<feature type="domain" description="Ig-like" evidence="9">
    <location>
        <begin position="706"/>
        <end position="781"/>
    </location>
</feature>
<dbReference type="GO" id="GO:0098609">
    <property type="term" value="P:cell-cell adhesion"/>
    <property type="evidence" value="ECO:0007669"/>
    <property type="project" value="TreeGrafter"/>
</dbReference>
<keyword evidence="4" id="KW-0325">Glycoprotein</keyword>
<dbReference type="AlphaFoldDB" id="E4WQT4"/>
<evidence type="ECO:0000256" key="2">
    <source>
        <dbReference type="ARBA" id="ARBA00023136"/>
    </source>
</evidence>
<evidence type="ECO:0000256" key="4">
    <source>
        <dbReference type="ARBA" id="ARBA00023180"/>
    </source>
</evidence>
<keyword evidence="7" id="KW-1133">Transmembrane helix</keyword>
<dbReference type="SUPFAM" id="SSF49265">
    <property type="entry name" value="Fibronectin type III"/>
    <property type="match status" value="1"/>
</dbReference>
<feature type="signal peptide" evidence="8">
    <location>
        <begin position="1"/>
        <end position="15"/>
    </location>
</feature>
<dbReference type="GO" id="GO:0005886">
    <property type="term" value="C:plasma membrane"/>
    <property type="evidence" value="ECO:0007669"/>
    <property type="project" value="TreeGrafter"/>
</dbReference>
<dbReference type="GO" id="GO:0005911">
    <property type="term" value="C:cell-cell junction"/>
    <property type="evidence" value="ECO:0007669"/>
    <property type="project" value="TreeGrafter"/>
</dbReference>
<name>E4WQT4_OIKDI</name>
<keyword evidence="2 7" id="KW-0472">Membrane</keyword>
<feature type="chain" id="PRO_5012722988" description="Ig-like domain-containing protein" evidence="8">
    <location>
        <begin position="16"/>
        <end position="1156"/>
    </location>
</feature>
<keyword evidence="5" id="KW-0393">Immunoglobulin domain</keyword>
<evidence type="ECO:0000259" key="9">
    <source>
        <dbReference type="PROSITE" id="PS50835"/>
    </source>
</evidence>
<dbReference type="InterPro" id="IPR036179">
    <property type="entry name" value="Ig-like_dom_sf"/>
</dbReference>
<sequence length="1156" mass="127764">MLLIHLLGHLSLTKASQWFLQPTTNIVKNGSEETRVHCSTKSKANQVTWFFQPADDFNWITVKAFPSQDYVTIYDKYTRYSVNEGITSVDNQMVAWEDRGRWKCEVDLGSMNGLKTSAIGDLEIEMPLTSVDLQTTDFSGSILVDKDDDVQIKCSTSATYPAPNGIEILIGSAKLSNIQIQEQRSGSLTKLTAIGKLNNVPVDYQNQRITCSSSWTGTMDTAEFKDIASLTVFHAPESLSISASTVKYGQLLVATCNERIKGNPTPTFEWRLDGRFMGNGKTLEAKVSEKDDRKVLECTALHQPLKGATQRVKTTSQIRVQYPPAADSLRAQQRNSGDLVEVTCQSGTSFPAVDIEIVLSSELAEAVVLPQDQRARRGGFSTSRKVTLPKTAGNHNHKITCVQSWGGGVFKQSVEELVKVEHAPRDVRLVLDDVIKVGQNRIGCTAIGGYPSVLPADVSFFKEDSLIKGKKEIENDSVFTVINLDKSDHGKKLSCQLRHSDLKTPFAAASSLDVTFSPEELMITMDKSVYKIDETIRITVDISPTYPLPKVTCTKTIFSGESIELTPTSSIPIEALPYGFTVSTEFDVIASFLDHEAIISCTVGNQTVEQVLSVLTKPTFINDRVFEVKEGEEEFKINLFEVIRANPPITEATWRRADLARSRSFDATNGILLLKKITKNTAGEYFIDSGMSKVSGTIQINVLTAPEITIDGVTELKKGVKLTLECIAEGYPTPKVEWIDEFGKKIDTDGILIVNEITRPSEFICTASNSHSTRSVTAKVTVAFPPKVNAIEPRVLVVSDENNSIVRISCDVSAEPQVKSLQFISPTGIATFGHFDGEVWSRDLDHLSLMNNFGTWTCAGENEFGRSQAEINIVKAGPPEKVKNLRLNEHKGTSGVLTWTNGFDNGYEQKFRVQLKSADRIEKFSTVRTEVPLMNLTAQEYTATVWAVNEKGSSIPVELSFNASPEALTGSVYAMSYGIGFILLFALIVVAIFLYKGHRQRGLKYPTKPNQSDTDRSSLPESEQLMKPTSIAGGNIFEINPDDLSPPLDSRSDSDHMMRFYSLTKEQSKNGVNVDHFGNPDHLDYNFLPKAPASEANCRHHQLVITDRSYTTLPKLLADTTSGYCSSNSSNSNQMRRSQSYQSRRSRIKSSEGVLV</sequence>
<evidence type="ECO:0000256" key="3">
    <source>
        <dbReference type="ARBA" id="ARBA00023157"/>
    </source>
</evidence>
<evidence type="ECO:0000256" key="8">
    <source>
        <dbReference type="SAM" id="SignalP"/>
    </source>
</evidence>
<keyword evidence="11" id="KW-1185">Reference proteome</keyword>
<feature type="region of interest" description="Disordered" evidence="6">
    <location>
        <begin position="1123"/>
        <end position="1156"/>
    </location>
</feature>
<dbReference type="InterPro" id="IPR051275">
    <property type="entry name" value="Cell_adhesion_signaling"/>
</dbReference>
<dbReference type="PANTHER" id="PTHR11640">
    <property type="entry name" value="NEPHRIN"/>
    <property type="match status" value="1"/>
</dbReference>